<dbReference type="PANTHER" id="PTHR11692:SF0">
    <property type="entry name" value="BIFUNCTIONAL PURINE BIOSYNTHESIS PROTEIN ATIC"/>
    <property type="match status" value="1"/>
</dbReference>
<dbReference type="GO" id="GO:0006189">
    <property type="term" value="P:'de novo' IMP biosynthetic process"/>
    <property type="evidence" value="ECO:0007669"/>
    <property type="project" value="UniProtKB-UniRule"/>
</dbReference>
<dbReference type="NCBIfam" id="NF002049">
    <property type="entry name" value="PRK00881.1"/>
    <property type="match status" value="1"/>
</dbReference>
<keyword evidence="7 8" id="KW-0511">Multifunctional enzyme</keyword>
<dbReference type="PROSITE" id="PS51855">
    <property type="entry name" value="MGS"/>
    <property type="match status" value="1"/>
</dbReference>
<reference evidence="10" key="1">
    <citation type="submission" date="2022-05" db="EMBL/GenBank/DDBJ databases">
        <title>Using nanopore sequencing to obtain complete genomes from saliva samples.</title>
        <authorList>
            <person name="Baker J.L."/>
        </authorList>
    </citation>
    <scope>NUCLEOTIDE SEQUENCE</scope>
    <source>
        <strain evidence="10">JCVI-JB-Ag32</strain>
    </source>
</reference>
<dbReference type="SUPFAM" id="SSF52335">
    <property type="entry name" value="Methylglyoxal synthase-like"/>
    <property type="match status" value="1"/>
</dbReference>
<dbReference type="GO" id="GO:0003937">
    <property type="term" value="F:IMP cyclohydrolase activity"/>
    <property type="evidence" value="ECO:0007669"/>
    <property type="project" value="UniProtKB-UniRule"/>
</dbReference>
<dbReference type="InterPro" id="IPR016193">
    <property type="entry name" value="Cytidine_deaminase-like"/>
</dbReference>
<evidence type="ECO:0000256" key="1">
    <source>
        <dbReference type="ARBA" id="ARBA00004844"/>
    </source>
</evidence>
<name>A0A9E7DCP8_9ACTO</name>
<dbReference type="InterPro" id="IPR002695">
    <property type="entry name" value="PurH-like"/>
</dbReference>
<comment type="catalytic activity">
    <reaction evidence="8">
        <text>(6R)-10-formyltetrahydrofolate + 5-amino-1-(5-phospho-beta-D-ribosyl)imidazole-4-carboxamide = 5-formamido-1-(5-phospho-D-ribosyl)imidazole-4-carboxamide + (6S)-5,6,7,8-tetrahydrofolate</text>
        <dbReference type="Rhea" id="RHEA:22192"/>
        <dbReference type="ChEBI" id="CHEBI:57453"/>
        <dbReference type="ChEBI" id="CHEBI:58467"/>
        <dbReference type="ChEBI" id="CHEBI:58475"/>
        <dbReference type="ChEBI" id="CHEBI:195366"/>
        <dbReference type="EC" id="2.1.2.3"/>
    </reaction>
</comment>
<evidence type="ECO:0000256" key="7">
    <source>
        <dbReference type="ARBA" id="ARBA00023268"/>
    </source>
</evidence>
<dbReference type="PIRSF" id="PIRSF000414">
    <property type="entry name" value="AICARFT_IMPCHas"/>
    <property type="match status" value="1"/>
</dbReference>
<dbReference type="InterPro" id="IPR011607">
    <property type="entry name" value="MGS-like_dom"/>
</dbReference>
<evidence type="ECO:0000256" key="6">
    <source>
        <dbReference type="ARBA" id="ARBA00022801"/>
    </source>
</evidence>
<dbReference type="Pfam" id="PF01808">
    <property type="entry name" value="AICARFT_IMPCHas"/>
    <property type="match status" value="1"/>
</dbReference>
<sequence>MTAIPTAHVPTEGLVNPDQVPVKRALLSVYDKTNLVELATQLHANGVELISTGSTAATIAAAGIPVTPVEQVTGFPECLEGRVKTLHPKIHAGILADRRKDAHLAQLRELQVAPIDLVVVNLYPFTDTVASGADFDACVEQIDIGGPSMVRAAAKNHPAVAVVVDPARYPEVAQAVSAGGFTLSQRRALAAAAFAHTASYDVAVASWFSQQLETKEALPEFVGATFTRAHALRYGENPHQSAALYTQGQAQGIAGAEQLHGKAMSYNNYTDADAAVRAAYDQGEATTVVVVKHANPCGIAVDEDVAKAHAKAHACDPVSAYGGVIATNATVTAAMAAQVKPIFTEVIVAPEYEPQALEILSAKKNLRILRLPKPVRGGYEFKQVTGGLLVQERDNVDAAGDDPSRWQLVAGPSADAETLADLRFAWNAVRSVRSNAVLLAHAGATVGVGMGQVNRVDSCKLAIERANTLGARATGDAAANQANSAGGADASQILATSAPQRAVGSVAASDAFFPFADGLQLLIDAGVKAVVQPGGSIRDAEVIEAAQAAGVTMYFTGTRHFAH</sequence>
<dbReference type="Gene3D" id="3.40.50.1380">
    <property type="entry name" value="Methylglyoxal synthase-like domain"/>
    <property type="match status" value="1"/>
</dbReference>
<protein>
    <recommendedName>
        <fullName evidence="8">Bifunctional purine biosynthesis protein PurH</fullName>
    </recommendedName>
    <domain>
        <recommendedName>
            <fullName evidence="8">Phosphoribosylaminoimidazolecarboxamide formyltransferase</fullName>
            <ecNumber evidence="8">2.1.2.3</ecNumber>
        </recommendedName>
        <alternativeName>
            <fullName evidence="8">AICAR transformylase</fullName>
        </alternativeName>
    </domain>
    <domain>
        <recommendedName>
            <fullName evidence="8">IMP cyclohydrolase</fullName>
            <ecNumber evidence="8">3.5.4.10</ecNumber>
        </recommendedName>
        <alternativeName>
            <fullName evidence="8">ATIC</fullName>
        </alternativeName>
        <alternativeName>
            <fullName evidence="8">IMP synthase</fullName>
        </alternativeName>
        <alternativeName>
            <fullName evidence="8">Inosinicase</fullName>
        </alternativeName>
    </domain>
</protein>
<dbReference type="InterPro" id="IPR036914">
    <property type="entry name" value="MGS-like_dom_sf"/>
</dbReference>
<evidence type="ECO:0000256" key="2">
    <source>
        <dbReference type="ARBA" id="ARBA00004954"/>
    </source>
</evidence>
<dbReference type="GO" id="GO:0005829">
    <property type="term" value="C:cytosol"/>
    <property type="evidence" value="ECO:0007669"/>
    <property type="project" value="TreeGrafter"/>
</dbReference>
<keyword evidence="4 8" id="KW-0808">Transferase</keyword>
<dbReference type="CDD" id="cd01421">
    <property type="entry name" value="IMPCH"/>
    <property type="match status" value="1"/>
</dbReference>
<evidence type="ECO:0000256" key="8">
    <source>
        <dbReference type="HAMAP-Rule" id="MF_00139"/>
    </source>
</evidence>
<dbReference type="PANTHER" id="PTHR11692">
    <property type="entry name" value="BIFUNCTIONAL PURINE BIOSYNTHESIS PROTEIN PURH"/>
    <property type="match status" value="1"/>
</dbReference>
<dbReference type="AlphaFoldDB" id="A0A9E7DCP8"/>
<dbReference type="EMBL" id="CP097095">
    <property type="protein sequence ID" value="UQF80264.1"/>
    <property type="molecule type" value="Genomic_DNA"/>
</dbReference>
<evidence type="ECO:0000313" key="11">
    <source>
        <dbReference type="Proteomes" id="UP000830236"/>
    </source>
</evidence>
<organism evidence="10 11">
    <name type="scientific">Actinomyces graevenitzii</name>
    <dbReference type="NCBI Taxonomy" id="55565"/>
    <lineage>
        <taxon>Bacteria</taxon>
        <taxon>Bacillati</taxon>
        <taxon>Actinomycetota</taxon>
        <taxon>Actinomycetes</taxon>
        <taxon>Actinomycetales</taxon>
        <taxon>Actinomycetaceae</taxon>
        <taxon>Actinomyces</taxon>
    </lineage>
</organism>
<dbReference type="Proteomes" id="UP000830236">
    <property type="component" value="Chromosome"/>
</dbReference>
<comment type="pathway">
    <text evidence="1 8">Purine metabolism; IMP biosynthesis via de novo pathway; IMP from 5-formamido-1-(5-phospho-D-ribosyl)imidazole-4-carboxamide: step 1/1.</text>
</comment>
<accession>A0A9E7DCP8</accession>
<evidence type="ECO:0000256" key="3">
    <source>
        <dbReference type="ARBA" id="ARBA00007667"/>
    </source>
</evidence>
<dbReference type="Pfam" id="PF02142">
    <property type="entry name" value="MGS"/>
    <property type="match status" value="1"/>
</dbReference>
<comment type="similarity">
    <text evidence="3 8">Belongs to the PurH family.</text>
</comment>
<evidence type="ECO:0000259" key="9">
    <source>
        <dbReference type="PROSITE" id="PS51855"/>
    </source>
</evidence>
<dbReference type="EC" id="3.5.4.10" evidence="8"/>
<dbReference type="HAMAP" id="MF_00139">
    <property type="entry name" value="PurH"/>
    <property type="match status" value="1"/>
</dbReference>
<dbReference type="SUPFAM" id="SSF53927">
    <property type="entry name" value="Cytidine deaminase-like"/>
    <property type="match status" value="1"/>
</dbReference>
<evidence type="ECO:0000313" key="10">
    <source>
        <dbReference type="EMBL" id="UQF80264.1"/>
    </source>
</evidence>
<dbReference type="Gene3D" id="3.40.140.20">
    <property type="match status" value="2"/>
</dbReference>
<dbReference type="EC" id="2.1.2.3" evidence="8"/>
<dbReference type="KEGG" id="agh:M3I41_03035"/>
<keyword evidence="5 8" id="KW-0658">Purine biosynthesis</keyword>
<dbReference type="NCBIfam" id="TIGR00355">
    <property type="entry name" value="purH"/>
    <property type="match status" value="1"/>
</dbReference>
<keyword evidence="6 8" id="KW-0378">Hydrolase</keyword>
<gene>
    <name evidence="8 10" type="primary">purH</name>
    <name evidence="10" type="ORF">M3I41_03035</name>
</gene>
<evidence type="ECO:0000256" key="4">
    <source>
        <dbReference type="ARBA" id="ARBA00022679"/>
    </source>
</evidence>
<dbReference type="FunFam" id="3.40.50.1380:FF:000001">
    <property type="entry name" value="Bifunctional purine biosynthesis protein PurH"/>
    <property type="match status" value="1"/>
</dbReference>
<proteinExistence type="inferred from homology"/>
<comment type="domain">
    <text evidence="8">The IMP cyclohydrolase activity resides in the N-terminal region.</text>
</comment>
<dbReference type="SMART" id="SM00798">
    <property type="entry name" value="AICARFT_IMPCHas"/>
    <property type="match status" value="1"/>
</dbReference>
<feature type="domain" description="MGS-like" evidence="9">
    <location>
        <begin position="16"/>
        <end position="164"/>
    </location>
</feature>
<comment type="pathway">
    <text evidence="2 8">Purine metabolism; IMP biosynthesis via de novo pathway; 5-formamido-1-(5-phospho-D-ribosyl)imidazole-4-carboxamide from 5-amino-1-(5-phospho-D-ribosyl)imidazole-4-carboxamide (10-formyl THF route): step 1/1.</text>
</comment>
<dbReference type="SMART" id="SM00851">
    <property type="entry name" value="MGS"/>
    <property type="match status" value="1"/>
</dbReference>
<comment type="catalytic activity">
    <reaction evidence="8">
        <text>IMP + H2O = 5-formamido-1-(5-phospho-D-ribosyl)imidazole-4-carboxamide</text>
        <dbReference type="Rhea" id="RHEA:18445"/>
        <dbReference type="ChEBI" id="CHEBI:15377"/>
        <dbReference type="ChEBI" id="CHEBI:58053"/>
        <dbReference type="ChEBI" id="CHEBI:58467"/>
        <dbReference type="EC" id="3.5.4.10"/>
    </reaction>
</comment>
<dbReference type="InterPro" id="IPR024051">
    <property type="entry name" value="AICAR_Tfase_dup_dom_sf"/>
</dbReference>
<evidence type="ECO:0000256" key="5">
    <source>
        <dbReference type="ARBA" id="ARBA00022755"/>
    </source>
</evidence>
<dbReference type="GO" id="GO:0004643">
    <property type="term" value="F:phosphoribosylaminoimidazolecarboxamide formyltransferase activity"/>
    <property type="evidence" value="ECO:0007669"/>
    <property type="project" value="UniProtKB-UniRule"/>
</dbReference>